<dbReference type="EMBL" id="JACIEQ010000003">
    <property type="protein sequence ID" value="MBB4022765.1"/>
    <property type="molecule type" value="Genomic_DNA"/>
</dbReference>
<dbReference type="RefSeq" id="WP_054539908.1">
    <property type="nucleotide sequence ID" value="NZ_JACIEQ010000003.1"/>
</dbReference>
<gene>
    <name evidence="2" type="ORF">GGR17_002584</name>
</gene>
<evidence type="ECO:0000313" key="2">
    <source>
        <dbReference type="EMBL" id="MBB4022765.1"/>
    </source>
</evidence>
<feature type="compositionally biased region" description="Basic and acidic residues" evidence="1">
    <location>
        <begin position="11"/>
        <end position="21"/>
    </location>
</feature>
<feature type="region of interest" description="Disordered" evidence="1">
    <location>
        <begin position="1"/>
        <end position="40"/>
    </location>
</feature>
<dbReference type="Proteomes" id="UP000585681">
    <property type="component" value="Unassembled WGS sequence"/>
</dbReference>
<proteinExistence type="predicted"/>
<reference evidence="2" key="1">
    <citation type="submission" date="2020-08" db="EMBL/GenBank/DDBJ databases">
        <title>Genomic Encyclopedia of Type Strains, Phase IV (KMG-IV): sequencing the most valuable type-strain genomes for metagenomic binning, comparative biology and taxonomic classification.</title>
        <authorList>
            <person name="Goeker M."/>
        </authorList>
    </citation>
    <scope>NUCLEOTIDE SEQUENCE [LARGE SCALE GENOMIC DNA]</scope>
    <source>
        <strain evidence="2">DSM 105040</strain>
    </source>
</reference>
<organism evidence="2 3">
    <name type="scientific">Actibacterium naphthalenivorans</name>
    <dbReference type="NCBI Taxonomy" id="1614693"/>
    <lineage>
        <taxon>Bacteria</taxon>
        <taxon>Pseudomonadati</taxon>
        <taxon>Pseudomonadota</taxon>
        <taxon>Alphaproteobacteria</taxon>
        <taxon>Rhodobacterales</taxon>
        <taxon>Roseobacteraceae</taxon>
        <taxon>Actibacterium</taxon>
    </lineage>
</organism>
<dbReference type="AlphaFoldDB" id="A0A840CBJ8"/>
<evidence type="ECO:0008006" key="4">
    <source>
        <dbReference type="Google" id="ProtNLM"/>
    </source>
</evidence>
<keyword evidence="3" id="KW-1185">Reference proteome</keyword>
<sequence>MSEATATTDHQAIRDWAEARGGHPARVRGTGGSGVLRIDFDPPEDDLEAIPWDEFFEVFDDRRLAFLHQDKTEDGATSRFNKLVNRDTADTG</sequence>
<evidence type="ECO:0000256" key="1">
    <source>
        <dbReference type="SAM" id="MobiDB-lite"/>
    </source>
</evidence>
<name>A0A840CBJ8_9RHOB</name>
<feature type="compositionally biased region" description="Polar residues" evidence="1">
    <location>
        <begin position="1"/>
        <end position="10"/>
    </location>
</feature>
<protein>
    <recommendedName>
        <fullName evidence="4">1,4-alpha-glucan branching enzyme</fullName>
    </recommendedName>
</protein>
<comment type="caution">
    <text evidence="2">The sequence shown here is derived from an EMBL/GenBank/DDBJ whole genome shotgun (WGS) entry which is preliminary data.</text>
</comment>
<evidence type="ECO:0000313" key="3">
    <source>
        <dbReference type="Proteomes" id="UP000585681"/>
    </source>
</evidence>
<accession>A0A840CBJ8</accession>